<evidence type="ECO:0000313" key="2">
    <source>
        <dbReference type="WBParaSite" id="ES5_v2.g16418.t1"/>
    </source>
</evidence>
<protein>
    <submittedName>
        <fullName evidence="2">Uncharacterized protein</fullName>
    </submittedName>
</protein>
<dbReference type="WBParaSite" id="ES5_v2.g16418.t1">
    <property type="protein sequence ID" value="ES5_v2.g16418.t1"/>
    <property type="gene ID" value="ES5_v2.g16418"/>
</dbReference>
<organism evidence="1 2">
    <name type="scientific">Panagrolaimus sp. ES5</name>
    <dbReference type="NCBI Taxonomy" id="591445"/>
    <lineage>
        <taxon>Eukaryota</taxon>
        <taxon>Metazoa</taxon>
        <taxon>Ecdysozoa</taxon>
        <taxon>Nematoda</taxon>
        <taxon>Chromadorea</taxon>
        <taxon>Rhabditida</taxon>
        <taxon>Tylenchina</taxon>
        <taxon>Panagrolaimomorpha</taxon>
        <taxon>Panagrolaimoidea</taxon>
        <taxon>Panagrolaimidae</taxon>
        <taxon>Panagrolaimus</taxon>
    </lineage>
</organism>
<evidence type="ECO:0000313" key="1">
    <source>
        <dbReference type="Proteomes" id="UP000887579"/>
    </source>
</evidence>
<reference evidence="2" key="1">
    <citation type="submission" date="2022-11" db="UniProtKB">
        <authorList>
            <consortium name="WormBaseParasite"/>
        </authorList>
    </citation>
    <scope>IDENTIFICATION</scope>
</reference>
<name>A0AC34FGT5_9BILA</name>
<sequence>MKFIVLFSLIYLCQANVVRLPFKPPQEVLKNEVNERIDSQTGNIVHVSIYMEAQCPDTSRFIKRQLVPTWQRLRSTGRVEFNIVPFGKARCEPIGDNAFKCECQHGATECELNQLMNCAIHEFSTPDHYIPIIGCIQGSDNLESAMKKCIENGNYRQYETRLRECANGPRGRHLLALAGQKTAALSPPLSFVPWVMLEDKRNVDAFYALEENVCNRFEPRPEECQPVSGVPNDRRA</sequence>
<proteinExistence type="predicted"/>
<dbReference type="Proteomes" id="UP000887579">
    <property type="component" value="Unplaced"/>
</dbReference>
<accession>A0AC34FGT5</accession>